<dbReference type="InterPro" id="IPR013320">
    <property type="entry name" value="ConA-like_dom_sf"/>
</dbReference>
<organism evidence="2 3">
    <name type="scientific">Opisthorchis viverrini</name>
    <name type="common">Southeast Asian liver fluke</name>
    <dbReference type="NCBI Taxonomy" id="6198"/>
    <lineage>
        <taxon>Eukaryota</taxon>
        <taxon>Metazoa</taxon>
        <taxon>Spiralia</taxon>
        <taxon>Lophotrochozoa</taxon>
        <taxon>Platyhelminthes</taxon>
        <taxon>Trematoda</taxon>
        <taxon>Digenea</taxon>
        <taxon>Opisthorchiida</taxon>
        <taxon>Opisthorchiata</taxon>
        <taxon>Opisthorchiidae</taxon>
        <taxon>Opisthorchis</taxon>
    </lineage>
</organism>
<evidence type="ECO:0008006" key="4">
    <source>
        <dbReference type="Google" id="ProtNLM"/>
    </source>
</evidence>
<gene>
    <name evidence="2" type="ORF">T265_03763</name>
</gene>
<feature type="transmembrane region" description="Helical" evidence="1">
    <location>
        <begin position="265"/>
        <end position="289"/>
    </location>
</feature>
<evidence type="ECO:0000313" key="3">
    <source>
        <dbReference type="Proteomes" id="UP000054324"/>
    </source>
</evidence>
<keyword evidence="1" id="KW-0472">Membrane</keyword>
<dbReference type="Proteomes" id="UP000054324">
    <property type="component" value="Unassembled WGS sequence"/>
</dbReference>
<dbReference type="RefSeq" id="XP_009166580.1">
    <property type="nucleotide sequence ID" value="XM_009168316.1"/>
</dbReference>
<dbReference type="OrthoDB" id="6270412at2759"/>
<dbReference type="SUPFAM" id="SSF49899">
    <property type="entry name" value="Concanavalin A-like lectins/glucanases"/>
    <property type="match status" value="1"/>
</dbReference>
<dbReference type="GeneID" id="20317950"/>
<name>A0A075AHC7_OPIVI</name>
<keyword evidence="1" id="KW-0812">Transmembrane</keyword>
<dbReference type="KEGG" id="ovi:T265_03763"/>
<keyword evidence="3" id="KW-1185">Reference proteome</keyword>
<protein>
    <recommendedName>
        <fullName evidence="4">Laminin G domain-containing protein</fullName>
    </recommendedName>
</protein>
<keyword evidence="1" id="KW-1133">Transmembrane helix</keyword>
<evidence type="ECO:0000256" key="1">
    <source>
        <dbReference type="SAM" id="Phobius"/>
    </source>
</evidence>
<proteinExistence type="predicted"/>
<accession>A0A075AHC7</accession>
<dbReference type="EMBL" id="KL596674">
    <property type="protein sequence ID" value="KER29654.1"/>
    <property type="molecule type" value="Genomic_DNA"/>
</dbReference>
<dbReference type="Gene3D" id="2.60.120.200">
    <property type="match status" value="1"/>
</dbReference>
<sequence>MGLLKILRQPTTGFALFGAHQHRGRLYVSTGSPLSVLRPVSNLDDGRFHRIRGFRADTQFWIEVDGQLVNYTVQIVTIFEIMLMKILSQRTTRFTLLGAHQVGTVPEIPSTLGSRQTFTSGTLNVFIGHSGIPHFNDNFKGYLSGITYNGLKLLDVAFDAGYRPDIRVIRYGRTDLVPNFQPNVAPHSPFFNDKKPQLSKTFPKFPAAASIFNSSWSYHHMIPRMNVSEPYLTARLSGPHSSQWRETVNPEQIAQYSVSHLRYQIGLWLLTGVVVLGVVLCCTIVYLIVRCQICNSRSQVLSNKTVYHEEIPRATSTTVTAQRPLSELSSFNRDQGQAESTTTSATAVLLMDKPGFQQEVLNSQLF</sequence>
<reference evidence="2 3" key="1">
    <citation type="submission" date="2013-11" db="EMBL/GenBank/DDBJ databases">
        <title>Opisthorchis viverrini - life in the bile duct.</title>
        <authorList>
            <person name="Young N.D."/>
            <person name="Nagarajan N."/>
            <person name="Lin S.J."/>
            <person name="Korhonen P.K."/>
            <person name="Jex A.R."/>
            <person name="Hall R.S."/>
            <person name="Safavi-Hemami H."/>
            <person name="Kaewkong W."/>
            <person name="Bertrand D."/>
            <person name="Gao S."/>
            <person name="Seet Q."/>
            <person name="Wongkham S."/>
            <person name="Teh B.T."/>
            <person name="Wongkham C."/>
            <person name="Intapan P.M."/>
            <person name="Maleewong W."/>
            <person name="Yang X."/>
            <person name="Hu M."/>
            <person name="Wang Z."/>
            <person name="Hofmann A."/>
            <person name="Sternberg P.W."/>
            <person name="Tan P."/>
            <person name="Wang J."/>
            <person name="Gasser R.B."/>
        </authorList>
    </citation>
    <scope>NUCLEOTIDE SEQUENCE [LARGE SCALE GENOMIC DNA]</scope>
</reference>
<dbReference type="AlphaFoldDB" id="A0A075AHC7"/>
<dbReference type="CTD" id="20317950"/>
<evidence type="ECO:0000313" key="2">
    <source>
        <dbReference type="EMBL" id="KER29654.1"/>
    </source>
</evidence>
<dbReference type="STRING" id="6198.A0A075AHC7"/>